<dbReference type="PANTHER" id="PTHR30386">
    <property type="entry name" value="MEMBRANE FUSION SUBUNIT OF EMRAB-TOLC MULTIDRUG EFFLUX PUMP"/>
    <property type="match status" value="1"/>
</dbReference>
<dbReference type="InterPro" id="IPR058625">
    <property type="entry name" value="MdtA-like_BSH"/>
</dbReference>
<dbReference type="SUPFAM" id="SSF111369">
    <property type="entry name" value="HlyD-like secretion proteins"/>
    <property type="match status" value="2"/>
</dbReference>
<dbReference type="GO" id="GO:0055085">
    <property type="term" value="P:transmembrane transport"/>
    <property type="evidence" value="ECO:0007669"/>
    <property type="project" value="InterPro"/>
</dbReference>
<dbReference type="EMBL" id="CP012333">
    <property type="protein sequence ID" value="AKU95513.1"/>
    <property type="molecule type" value="Genomic_DNA"/>
</dbReference>
<evidence type="ECO:0000313" key="4">
    <source>
        <dbReference type="Proteomes" id="UP000064967"/>
    </source>
</evidence>
<reference evidence="3 4" key="1">
    <citation type="submission" date="2015-08" db="EMBL/GenBank/DDBJ databases">
        <authorList>
            <person name="Babu N.S."/>
            <person name="Beckwith C.J."/>
            <person name="Beseler K.G."/>
            <person name="Brison A."/>
            <person name="Carone J.V."/>
            <person name="Caskin T.P."/>
            <person name="Diamond M."/>
            <person name="Durham M.E."/>
            <person name="Foxe J.M."/>
            <person name="Go M."/>
            <person name="Henderson B.A."/>
            <person name="Jones I.B."/>
            <person name="McGettigan J.A."/>
            <person name="Micheletti S.J."/>
            <person name="Nasrallah M.E."/>
            <person name="Ortiz D."/>
            <person name="Piller C.R."/>
            <person name="Privatt S.R."/>
            <person name="Schneider S.L."/>
            <person name="Sharp S."/>
            <person name="Smith T.C."/>
            <person name="Stanton J.D."/>
            <person name="Ullery H.E."/>
            <person name="Wilson R.J."/>
            <person name="Serrano M.G."/>
            <person name="Buck G."/>
            <person name="Lee V."/>
            <person name="Wang Y."/>
            <person name="Carvalho R."/>
            <person name="Voegtly L."/>
            <person name="Shi R."/>
            <person name="Duckworth R."/>
            <person name="Johnson A."/>
            <person name="Loviza R."/>
            <person name="Walstead R."/>
            <person name="Shah Z."/>
            <person name="Kiflezghi M."/>
            <person name="Wade K."/>
            <person name="Ball S.L."/>
            <person name="Bradley K.W."/>
            <person name="Asai D.J."/>
            <person name="Bowman C.A."/>
            <person name="Russell D.A."/>
            <person name="Pope W.H."/>
            <person name="Jacobs-Sera D."/>
            <person name="Hendrix R.W."/>
            <person name="Hatfull G.F."/>
        </authorList>
    </citation>
    <scope>NUCLEOTIDE SEQUENCE [LARGE SCALE GENOMIC DNA]</scope>
    <source>
        <strain evidence="3 4">DSM 27648</strain>
    </source>
</reference>
<keyword evidence="4" id="KW-1185">Reference proteome</keyword>
<name>A0A0K1PPR2_9BACT</name>
<evidence type="ECO:0000313" key="3">
    <source>
        <dbReference type="EMBL" id="AKU95513.1"/>
    </source>
</evidence>
<dbReference type="Gene3D" id="1.10.287.470">
    <property type="entry name" value="Helix hairpin bin"/>
    <property type="match status" value="1"/>
</dbReference>
<dbReference type="InterPro" id="IPR050739">
    <property type="entry name" value="MFP"/>
</dbReference>
<dbReference type="InterPro" id="IPR058792">
    <property type="entry name" value="Beta-barrel_RND_2"/>
</dbReference>
<dbReference type="PANTHER" id="PTHR30386:SF24">
    <property type="entry name" value="MULTIDRUG RESISTANCE EFFLUX PUMP"/>
    <property type="match status" value="1"/>
</dbReference>
<gene>
    <name evidence="3" type="ORF">AKJ09_02177</name>
</gene>
<dbReference type="PRINTS" id="PR01490">
    <property type="entry name" value="RTXTOXIND"/>
</dbReference>
<dbReference type="AlphaFoldDB" id="A0A0K1PPR2"/>
<dbReference type="Gene3D" id="2.40.30.170">
    <property type="match status" value="1"/>
</dbReference>
<protein>
    <submittedName>
        <fullName evidence="3">Multidrug resistance protein A</fullName>
    </submittedName>
</protein>
<sequence length="380" mass="40673">MVSTASNSKIRRAVGFLRTKFSFGGLVTAGILLFAGLAAAAAQSDRKMAFPINEGATDDAFVRADITPLSSRVEGHVLRVLVQDNERVRAGQLLVEIDPADFEAKVREGEARVAAAQALLESNRTKQLVQRNSVAAASAAVDATSAGMQRAELEAQRHDRLSSGGLVSAQDHERATYDALRARAELRQRGSERDRSTAEQVYLDAERRRLEAELSAANAMLDLARIQLGYTRIVAPANGVVGERGVRVGQLVRPGSQIIHLVAIDDVWVTANFKERQVGVLQPGTPVRVTIDTFPGVEIPGVVDSLSPASGAQLSLLPPDNATGNFTKIVQRIPVKIALRPPRELAGRLIPGMSAVVSIERAREHDQARAGGTTPLPGKS</sequence>
<dbReference type="Gene3D" id="2.40.50.100">
    <property type="match status" value="1"/>
</dbReference>
<evidence type="ECO:0000259" key="1">
    <source>
        <dbReference type="Pfam" id="PF25917"/>
    </source>
</evidence>
<feature type="domain" description="Multidrug resistance protein MdtA-like barrel-sandwich hybrid" evidence="1">
    <location>
        <begin position="69"/>
        <end position="258"/>
    </location>
</feature>
<dbReference type="Pfam" id="PF25917">
    <property type="entry name" value="BSH_RND"/>
    <property type="match status" value="1"/>
</dbReference>
<evidence type="ECO:0000259" key="2">
    <source>
        <dbReference type="Pfam" id="PF25954"/>
    </source>
</evidence>
<dbReference type="Pfam" id="PF25954">
    <property type="entry name" value="Beta-barrel_RND_2"/>
    <property type="match status" value="1"/>
</dbReference>
<proteinExistence type="predicted"/>
<dbReference type="KEGG" id="llu:AKJ09_02177"/>
<dbReference type="STRING" id="1391654.AKJ09_02177"/>
<feature type="domain" description="CusB-like beta-barrel" evidence="2">
    <location>
        <begin position="267"/>
        <end position="309"/>
    </location>
</feature>
<dbReference type="Proteomes" id="UP000064967">
    <property type="component" value="Chromosome"/>
</dbReference>
<organism evidence="3 4">
    <name type="scientific">Labilithrix luteola</name>
    <dbReference type="NCBI Taxonomy" id="1391654"/>
    <lineage>
        <taxon>Bacteria</taxon>
        <taxon>Pseudomonadati</taxon>
        <taxon>Myxococcota</taxon>
        <taxon>Polyangia</taxon>
        <taxon>Polyangiales</taxon>
        <taxon>Labilitrichaceae</taxon>
        <taxon>Labilithrix</taxon>
    </lineage>
</organism>
<accession>A0A0K1PPR2</accession>